<dbReference type="PANTHER" id="PTHR43391">
    <property type="entry name" value="RETINOL DEHYDROGENASE-RELATED"/>
    <property type="match status" value="1"/>
</dbReference>
<dbReference type="PROSITE" id="PS00061">
    <property type="entry name" value="ADH_SHORT"/>
    <property type="match status" value="1"/>
</dbReference>
<name>A0A1C0U2U1_9GAMM</name>
<comment type="caution">
    <text evidence="5">The sequence shown here is derived from an EMBL/GenBank/DDBJ whole genome shotgun (WGS) entry which is preliminary data.</text>
</comment>
<dbReference type="PATRIC" id="fig|286156.4.peg.2914"/>
<dbReference type="PANTHER" id="PTHR43391:SF14">
    <property type="entry name" value="DEHYDROGENASE_REDUCTASE SDR FAMILY PROTEIN 7-LIKE"/>
    <property type="match status" value="1"/>
</dbReference>
<dbReference type="PRINTS" id="PR00081">
    <property type="entry name" value="GDHRDH"/>
</dbReference>
<comment type="similarity">
    <text evidence="1 4">Belongs to the short-chain dehydrogenases/reductases (SDR) family.</text>
</comment>
<sequence>MMKKRKIFITGAGGGIGSSLVQDLLQAGHFVAAGDITSINIHDSNSDSARLIPLQFDIRDVNSCTQAIQTAVETFGSIDTLINVAGICYGGDPLTASPEEWENTFDINVKGMFQITQAALPYLQGKERSDVVNISSVWGVDYNPNLLSYSASKFAVEGYTGGLREWGLPRNIRVTSLQVDKVDTNFRRNLGSAGVFPDEKLRKMLTPRDVSEAVCFVLSTNSTAHVSYMRLDAPLWYQSEK</sequence>
<evidence type="ECO:0000256" key="3">
    <source>
        <dbReference type="ARBA" id="ARBA00023002"/>
    </source>
</evidence>
<dbReference type="GO" id="GO:0016491">
    <property type="term" value="F:oxidoreductase activity"/>
    <property type="evidence" value="ECO:0007669"/>
    <property type="project" value="UniProtKB-KW"/>
</dbReference>
<dbReference type="InterPro" id="IPR036291">
    <property type="entry name" value="NAD(P)-bd_dom_sf"/>
</dbReference>
<dbReference type="RefSeq" id="WP_131817596.1">
    <property type="nucleotide sequence ID" value="NZ_LOMY01000089.1"/>
</dbReference>
<dbReference type="Gene3D" id="3.40.50.720">
    <property type="entry name" value="NAD(P)-binding Rossmann-like Domain"/>
    <property type="match status" value="1"/>
</dbReference>
<dbReference type="InterPro" id="IPR002347">
    <property type="entry name" value="SDR_fam"/>
</dbReference>
<gene>
    <name evidence="5" type="ORF">Ppb6_02574</name>
</gene>
<proteinExistence type="inferred from homology"/>
<evidence type="ECO:0000256" key="2">
    <source>
        <dbReference type="ARBA" id="ARBA00022857"/>
    </source>
</evidence>
<dbReference type="PRINTS" id="PR00080">
    <property type="entry name" value="SDRFAMILY"/>
</dbReference>
<dbReference type="EMBL" id="LOMY01000089">
    <property type="protein sequence ID" value="OCQ52247.1"/>
    <property type="molecule type" value="Genomic_DNA"/>
</dbReference>
<dbReference type="STRING" id="286156.Ppb6_02574"/>
<dbReference type="EC" id="1.-.-.-" evidence="5"/>
<dbReference type="Pfam" id="PF00106">
    <property type="entry name" value="adh_short"/>
    <property type="match status" value="1"/>
</dbReference>
<accession>A0A1C0U2U1</accession>
<dbReference type="Proteomes" id="UP000093476">
    <property type="component" value="Unassembled WGS sequence"/>
</dbReference>
<dbReference type="InterPro" id="IPR020904">
    <property type="entry name" value="Sc_DH/Rdtase_CS"/>
</dbReference>
<dbReference type="AlphaFoldDB" id="A0A1C0U2U1"/>
<organism evidence="5 6">
    <name type="scientific">Photorhabdus australis subsp. thailandensis</name>
    <dbReference type="NCBI Taxonomy" id="2805096"/>
    <lineage>
        <taxon>Bacteria</taxon>
        <taxon>Pseudomonadati</taxon>
        <taxon>Pseudomonadota</taxon>
        <taxon>Gammaproteobacteria</taxon>
        <taxon>Enterobacterales</taxon>
        <taxon>Morganellaceae</taxon>
        <taxon>Photorhabdus</taxon>
    </lineage>
</organism>
<keyword evidence="2" id="KW-0521">NADP</keyword>
<keyword evidence="6" id="KW-1185">Reference proteome</keyword>
<keyword evidence="3 5" id="KW-0560">Oxidoreductase</keyword>
<evidence type="ECO:0000313" key="5">
    <source>
        <dbReference type="EMBL" id="OCQ52247.1"/>
    </source>
</evidence>
<dbReference type="CDD" id="cd05233">
    <property type="entry name" value="SDR_c"/>
    <property type="match status" value="1"/>
</dbReference>
<evidence type="ECO:0000256" key="4">
    <source>
        <dbReference type="RuleBase" id="RU000363"/>
    </source>
</evidence>
<evidence type="ECO:0000256" key="1">
    <source>
        <dbReference type="ARBA" id="ARBA00006484"/>
    </source>
</evidence>
<dbReference type="SUPFAM" id="SSF51735">
    <property type="entry name" value="NAD(P)-binding Rossmann-fold domains"/>
    <property type="match status" value="1"/>
</dbReference>
<evidence type="ECO:0000313" key="6">
    <source>
        <dbReference type="Proteomes" id="UP000093476"/>
    </source>
</evidence>
<reference evidence="5 6" key="1">
    <citation type="submission" date="2015-12" db="EMBL/GenBank/DDBJ databases">
        <title>Genome comparisons provide insights into the role of secondary metabolites in the pathogenic phase of the Photorhabdus life cycle.</title>
        <authorList>
            <person name="Tobias N.J."/>
            <person name="Mishra B."/>
            <person name="Gupta D.K."/>
            <person name="Thines M."/>
            <person name="Stinear T.P."/>
            <person name="Bode H.B."/>
        </authorList>
    </citation>
    <scope>NUCLEOTIDE SEQUENCE [LARGE SCALE GENOMIC DNA]</scope>
    <source>
        <strain evidence="5 6">PB68.1</strain>
    </source>
</reference>
<protein>
    <submittedName>
        <fullName evidence="5">Putative oxidoreductase</fullName>
        <ecNumber evidence="5">1.-.-.-</ecNumber>
    </submittedName>
</protein>